<name>A0ABT9V331_9BACL</name>
<protein>
    <submittedName>
        <fullName evidence="2">Uncharacterized protein</fullName>
    </submittedName>
</protein>
<keyword evidence="3" id="KW-1185">Reference proteome</keyword>
<keyword evidence="1" id="KW-1133">Transmembrane helix</keyword>
<dbReference type="EMBL" id="JAUSTU010000006">
    <property type="protein sequence ID" value="MDQ0155341.1"/>
    <property type="molecule type" value="Genomic_DNA"/>
</dbReference>
<dbReference type="RefSeq" id="WP_307149905.1">
    <property type="nucleotide sequence ID" value="NZ_JAUSTU010000006.1"/>
</dbReference>
<evidence type="ECO:0000256" key="1">
    <source>
        <dbReference type="SAM" id="Phobius"/>
    </source>
</evidence>
<feature type="transmembrane region" description="Helical" evidence="1">
    <location>
        <begin position="20"/>
        <end position="42"/>
    </location>
</feature>
<sequence length="72" mass="8576">MFHWTVLQLFLYFPEDKTEYIPAAISFSIFLIAAILTMRFIVKKSKKDEEKTKALEEKILQQRDQNKEAPRV</sequence>
<organism evidence="2 3">
    <name type="scientific">Anoxybacillus andreesenii</name>
    <dbReference type="NCBI Taxonomy" id="1325932"/>
    <lineage>
        <taxon>Bacteria</taxon>
        <taxon>Bacillati</taxon>
        <taxon>Bacillota</taxon>
        <taxon>Bacilli</taxon>
        <taxon>Bacillales</taxon>
        <taxon>Anoxybacillaceae</taxon>
        <taxon>Anoxybacillus</taxon>
    </lineage>
</organism>
<evidence type="ECO:0000313" key="2">
    <source>
        <dbReference type="EMBL" id="MDQ0155341.1"/>
    </source>
</evidence>
<reference evidence="2 3" key="1">
    <citation type="submission" date="2023-07" db="EMBL/GenBank/DDBJ databases">
        <title>Genomic Encyclopedia of Type Strains, Phase IV (KMG-IV): sequencing the most valuable type-strain genomes for metagenomic binning, comparative biology and taxonomic classification.</title>
        <authorList>
            <person name="Goeker M."/>
        </authorList>
    </citation>
    <scope>NUCLEOTIDE SEQUENCE [LARGE SCALE GENOMIC DNA]</scope>
    <source>
        <strain evidence="2 3">DSM 23948</strain>
    </source>
</reference>
<dbReference type="Proteomes" id="UP001231362">
    <property type="component" value="Unassembled WGS sequence"/>
</dbReference>
<accession>A0ABT9V331</accession>
<keyword evidence="1" id="KW-0812">Transmembrane</keyword>
<keyword evidence="1" id="KW-0472">Membrane</keyword>
<gene>
    <name evidence="2" type="ORF">J2S07_001646</name>
</gene>
<proteinExistence type="predicted"/>
<comment type="caution">
    <text evidence="2">The sequence shown here is derived from an EMBL/GenBank/DDBJ whole genome shotgun (WGS) entry which is preliminary data.</text>
</comment>
<evidence type="ECO:0000313" key="3">
    <source>
        <dbReference type="Proteomes" id="UP001231362"/>
    </source>
</evidence>